<dbReference type="Gene3D" id="2.20.25.110">
    <property type="entry name" value="S-adenosyl-L-methionine-dependent methyltransferases"/>
    <property type="match status" value="1"/>
</dbReference>
<proteinExistence type="predicted"/>
<sequence length="287" mass="32906">MSATQDRQKATPGQAKKKLPATKGASYEEFDWYETPRYYDAIFDVDSDVEGAFLEAAFEKHATPSPKGRRRVLEPACGSGRLMVEMAKRGWAVHGFDLEPNMVKFSKERLAEEGLKGTASVGNMADFSVRGTFDLAHCFVSTFKYLLTEDDARGHLESVARALRPGGIYALGFHLSWYDYREKTNERWVANKDGAHVICTISGWPADRKTRREKVQARMKVLEDGIEKRAQTTWNFRSYDARQVRSLLRSVPDLEHVATYDFHYDIDEPQKFSDEQCDTMLILRRRE</sequence>
<dbReference type="GO" id="GO:0010420">
    <property type="term" value="F:polyprenyldihydroxybenzoate methyltransferase activity"/>
    <property type="evidence" value="ECO:0007669"/>
    <property type="project" value="TreeGrafter"/>
</dbReference>
<name>A0A518EVB9_9BACT</name>
<dbReference type="PANTHER" id="PTHR43464">
    <property type="entry name" value="METHYLTRANSFERASE"/>
    <property type="match status" value="1"/>
</dbReference>
<keyword evidence="3" id="KW-0489">Methyltransferase</keyword>
<dbReference type="PANTHER" id="PTHR43464:SF23">
    <property type="entry name" value="JUVENILE HORMONE ACID O-METHYLTRANSFERASE"/>
    <property type="match status" value="1"/>
</dbReference>
<evidence type="ECO:0000256" key="1">
    <source>
        <dbReference type="SAM" id="MobiDB-lite"/>
    </source>
</evidence>
<dbReference type="InterPro" id="IPR029063">
    <property type="entry name" value="SAM-dependent_MTases_sf"/>
</dbReference>
<dbReference type="SUPFAM" id="SSF53335">
    <property type="entry name" value="S-adenosyl-L-methionine-dependent methyltransferases"/>
    <property type="match status" value="1"/>
</dbReference>
<evidence type="ECO:0000313" key="4">
    <source>
        <dbReference type="Proteomes" id="UP000320390"/>
    </source>
</evidence>
<accession>A0A518EVB9</accession>
<feature type="domain" description="Methyltransferase" evidence="2">
    <location>
        <begin position="72"/>
        <end position="167"/>
    </location>
</feature>
<evidence type="ECO:0000259" key="2">
    <source>
        <dbReference type="Pfam" id="PF13649"/>
    </source>
</evidence>
<evidence type="ECO:0000313" key="3">
    <source>
        <dbReference type="EMBL" id="QDV08035.1"/>
    </source>
</evidence>
<dbReference type="RefSeq" id="WP_145199987.1">
    <property type="nucleotide sequence ID" value="NZ_CP036434.1"/>
</dbReference>
<dbReference type="OrthoDB" id="9811589at2"/>
<dbReference type="InterPro" id="IPR041698">
    <property type="entry name" value="Methyltransf_25"/>
</dbReference>
<keyword evidence="3" id="KW-0808">Transferase</keyword>
<dbReference type="AlphaFoldDB" id="A0A518EVB9"/>
<dbReference type="CDD" id="cd02440">
    <property type="entry name" value="AdoMet_MTases"/>
    <property type="match status" value="1"/>
</dbReference>
<dbReference type="Pfam" id="PF13649">
    <property type="entry name" value="Methyltransf_25"/>
    <property type="match status" value="1"/>
</dbReference>
<dbReference type="GO" id="GO:0046406">
    <property type="term" value="F:magnesium protoporphyrin IX methyltransferase activity"/>
    <property type="evidence" value="ECO:0007669"/>
    <property type="project" value="UniProtKB-EC"/>
</dbReference>
<feature type="region of interest" description="Disordered" evidence="1">
    <location>
        <begin position="1"/>
        <end position="24"/>
    </location>
</feature>
<dbReference type="GO" id="GO:0032259">
    <property type="term" value="P:methylation"/>
    <property type="evidence" value="ECO:0007669"/>
    <property type="project" value="UniProtKB-KW"/>
</dbReference>
<dbReference type="Proteomes" id="UP000320390">
    <property type="component" value="Chromosome"/>
</dbReference>
<keyword evidence="4" id="KW-1185">Reference proteome</keyword>
<dbReference type="Gene3D" id="3.40.50.150">
    <property type="entry name" value="Vaccinia Virus protein VP39"/>
    <property type="match status" value="1"/>
</dbReference>
<dbReference type="EMBL" id="CP036434">
    <property type="protein sequence ID" value="QDV08035.1"/>
    <property type="molecule type" value="Genomic_DNA"/>
</dbReference>
<dbReference type="EC" id="2.1.1.11" evidence="3"/>
<gene>
    <name evidence="3" type="primary">bchM</name>
    <name evidence="3" type="ORF">Poly30_35710</name>
</gene>
<reference evidence="3 4" key="1">
    <citation type="submission" date="2019-02" db="EMBL/GenBank/DDBJ databases">
        <title>Deep-cultivation of Planctomycetes and their phenomic and genomic characterization uncovers novel biology.</title>
        <authorList>
            <person name="Wiegand S."/>
            <person name="Jogler M."/>
            <person name="Boedeker C."/>
            <person name="Pinto D."/>
            <person name="Vollmers J."/>
            <person name="Rivas-Marin E."/>
            <person name="Kohn T."/>
            <person name="Peeters S.H."/>
            <person name="Heuer A."/>
            <person name="Rast P."/>
            <person name="Oberbeckmann S."/>
            <person name="Bunk B."/>
            <person name="Jeske O."/>
            <person name="Meyerdierks A."/>
            <person name="Storesund J.E."/>
            <person name="Kallscheuer N."/>
            <person name="Luecker S."/>
            <person name="Lage O.M."/>
            <person name="Pohl T."/>
            <person name="Merkel B.J."/>
            <person name="Hornburger P."/>
            <person name="Mueller R.-W."/>
            <person name="Bruemmer F."/>
            <person name="Labrenz M."/>
            <person name="Spormann A.M."/>
            <person name="Op den Camp H."/>
            <person name="Overmann J."/>
            <person name="Amann R."/>
            <person name="Jetten M.S.M."/>
            <person name="Mascher T."/>
            <person name="Medema M.H."/>
            <person name="Devos D.P."/>
            <person name="Kaster A.-K."/>
            <person name="Ovreas L."/>
            <person name="Rohde M."/>
            <person name="Galperin M.Y."/>
            <person name="Jogler C."/>
        </authorList>
    </citation>
    <scope>NUCLEOTIDE SEQUENCE [LARGE SCALE GENOMIC DNA]</scope>
    <source>
        <strain evidence="3 4">Poly30</strain>
    </source>
</reference>
<protein>
    <submittedName>
        <fullName evidence="3">Magnesium-protoporphyrin O-methyltransferase</fullName>
        <ecNumber evidence="3">2.1.1.11</ecNumber>
    </submittedName>
</protein>
<organism evidence="3 4">
    <name type="scientific">Saltatorellus ferox</name>
    <dbReference type="NCBI Taxonomy" id="2528018"/>
    <lineage>
        <taxon>Bacteria</taxon>
        <taxon>Pseudomonadati</taxon>
        <taxon>Planctomycetota</taxon>
        <taxon>Planctomycetia</taxon>
        <taxon>Planctomycetia incertae sedis</taxon>
        <taxon>Saltatorellus</taxon>
    </lineage>
</organism>